<dbReference type="InterPro" id="IPR001611">
    <property type="entry name" value="Leu-rich_rpt"/>
</dbReference>
<dbReference type="InterPro" id="IPR027038">
    <property type="entry name" value="RanGap"/>
</dbReference>
<evidence type="ECO:0000256" key="1">
    <source>
        <dbReference type="ARBA" id="ARBA00022468"/>
    </source>
</evidence>
<dbReference type="PANTHER" id="PTHR24113">
    <property type="entry name" value="RAN GTPASE-ACTIVATING PROTEIN 1"/>
    <property type="match status" value="1"/>
</dbReference>
<dbReference type="GO" id="GO:0005634">
    <property type="term" value="C:nucleus"/>
    <property type="evidence" value="ECO:0007669"/>
    <property type="project" value="TreeGrafter"/>
</dbReference>
<dbReference type="GO" id="GO:0006913">
    <property type="term" value="P:nucleocytoplasmic transport"/>
    <property type="evidence" value="ECO:0007669"/>
    <property type="project" value="TreeGrafter"/>
</dbReference>
<evidence type="ECO:0000256" key="2">
    <source>
        <dbReference type="ARBA" id="ARBA00022614"/>
    </source>
</evidence>
<evidence type="ECO:0000313" key="5">
    <source>
        <dbReference type="EMBL" id="CAE0837121.1"/>
    </source>
</evidence>
<dbReference type="InterPro" id="IPR032675">
    <property type="entry name" value="LRR_dom_sf"/>
</dbReference>
<feature type="compositionally biased region" description="Basic residues" evidence="4">
    <location>
        <begin position="1"/>
        <end position="13"/>
    </location>
</feature>
<keyword evidence="1" id="KW-0343">GTPase activation</keyword>
<reference evidence="5" key="1">
    <citation type="submission" date="2021-01" db="EMBL/GenBank/DDBJ databases">
        <authorList>
            <person name="Corre E."/>
            <person name="Pelletier E."/>
            <person name="Niang G."/>
            <person name="Scheremetjew M."/>
            <person name="Finn R."/>
            <person name="Kale V."/>
            <person name="Holt S."/>
            <person name="Cochrane G."/>
            <person name="Meng A."/>
            <person name="Brown T."/>
            <person name="Cohen L."/>
        </authorList>
    </citation>
    <scope>NUCLEOTIDE SEQUENCE</scope>
    <source>
        <strain evidence="5">CCMP1594</strain>
    </source>
</reference>
<dbReference type="GO" id="GO:0031267">
    <property type="term" value="F:small GTPase binding"/>
    <property type="evidence" value="ECO:0007669"/>
    <property type="project" value="TreeGrafter"/>
</dbReference>
<protein>
    <submittedName>
        <fullName evidence="5">Uncharacterized protein</fullName>
    </submittedName>
</protein>
<dbReference type="Gene3D" id="3.80.10.10">
    <property type="entry name" value="Ribonuclease Inhibitor"/>
    <property type="match status" value="2"/>
</dbReference>
<dbReference type="EMBL" id="HBJA01140674">
    <property type="protein sequence ID" value="CAE0837121.1"/>
    <property type="molecule type" value="Transcribed_RNA"/>
</dbReference>
<keyword evidence="3" id="KW-0677">Repeat</keyword>
<feature type="region of interest" description="Disordered" evidence="4">
    <location>
        <begin position="1"/>
        <end position="27"/>
    </location>
</feature>
<dbReference type="Pfam" id="PF13516">
    <property type="entry name" value="LRR_6"/>
    <property type="match status" value="4"/>
</dbReference>
<dbReference type="SMART" id="SM00368">
    <property type="entry name" value="LRR_RI"/>
    <property type="match status" value="7"/>
</dbReference>
<name>A0A7S4LL57_9EUGL</name>
<dbReference type="PANTHER" id="PTHR24113:SF12">
    <property type="entry name" value="RAN GTPASE-ACTIVATING PROTEIN 1"/>
    <property type="match status" value="1"/>
</dbReference>
<gene>
    <name evidence="5" type="ORF">EGYM00163_LOCUS48491</name>
</gene>
<organism evidence="5">
    <name type="scientific">Eutreptiella gymnastica</name>
    <dbReference type="NCBI Taxonomy" id="73025"/>
    <lineage>
        <taxon>Eukaryota</taxon>
        <taxon>Discoba</taxon>
        <taxon>Euglenozoa</taxon>
        <taxon>Euglenida</taxon>
        <taxon>Spirocuta</taxon>
        <taxon>Euglenophyceae</taxon>
        <taxon>Eutreptiales</taxon>
        <taxon>Eutreptiaceae</taxon>
        <taxon>Eutreptiella</taxon>
    </lineage>
</organism>
<dbReference type="GO" id="GO:0048471">
    <property type="term" value="C:perinuclear region of cytoplasm"/>
    <property type="evidence" value="ECO:0007669"/>
    <property type="project" value="TreeGrafter"/>
</dbReference>
<evidence type="ECO:0000256" key="4">
    <source>
        <dbReference type="SAM" id="MobiDB-lite"/>
    </source>
</evidence>
<dbReference type="AlphaFoldDB" id="A0A7S4LL57"/>
<dbReference type="SUPFAM" id="SSF52047">
    <property type="entry name" value="RNI-like"/>
    <property type="match status" value="1"/>
</dbReference>
<keyword evidence="2" id="KW-0433">Leucine-rich repeat</keyword>
<dbReference type="GO" id="GO:0005096">
    <property type="term" value="F:GTPase activator activity"/>
    <property type="evidence" value="ECO:0007669"/>
    <property type="project" value="UniProtKB-KW"/>
</dbReference>
<sequence length="337" mass="37168">MSKAAKPKPKAGNKNKGGAPLEQEDPVKDLKRFVDTYTKLCDKMGLQPCQSVIRKFKGEIQASLDGERPELPNFPIIVPEPLDYPSVRALMESLHEYKYLHQLSFWKAKVGDDGLMVIAEFLATDTRLKTLELLNNSIGVRGCTHLGKVLTQNDTLVNLILDHNDIGDEGVAVLGDGLKWNSTVSYLSLQYCNIGAPGGEAIAKYIIRSSSVKELYLKGNCIGPQGVIAIAQSIAKNMVLTKLDLSDNTFGIDIEALETLRDGIESNESLTWIDLHLNSMVPAGATMLLEVLKTKPNILEFRIYERSSEQLFKEVIDTLNLNVKAAKKKGGKKGKKK</sequence>
<dbReference type="GO" id="GO:0005829">
    <property type="term" value="C:cytosol"/>
    <property type="evidence" value="ECO:0007669"/>
    <property type="project" value="TreeGrafter"/>
</dbReference>
<evidence type="ECO:0000256" key="3">
    <source>
        <dbReference type="ARBA" id="ARBA00022737"/>
    </source>
</evidence>
<proteinExistence type="predicted"/>
<accession>A0A7S4LL57</accession>